<evidence type="ECO:0000313" key="3">
    <source>
        <dbReference type="EMBL" id="GFZ76225.1"/>
    </source>
</evidence>
<gene>
    <name evidence="3" type="ORF">GCM10011531_01390</name>
</gene>
<keyword evidence="1" id="KW-0175">Coiled coil</keyword>
<feature type="coiled-coil region" evidence="1">
    <location>
        <begin position="552"/>
        <end position="610"/>
    </location>
</feature>
<dbReference type="EMBL" id="BMIC01000001">
    <property type="protein sequence ID" value="GFZ76225.1"/>
    <property type="molecule type" value="Genomic_DNA"/>
</dbReference>
<dbReference type="InterPro" id="IPR050972">
    <property type="entry name" value="SDr-like"/>
</dbReference>
<proteinExistence type="predicted"/>
<evidence type="ECO:0000256" key="2">
    <source>
        <dbReference type="SAM" id="MobiDB-lite"/>
    </source>
</evidence>
<name>A0A8J2XE43_9FLAO</name>
<evidence type="ECO:0000313" key="4">
    <source>
        <dbReference type="Proteomes" id="UP000598120"/>
    </source>
</evidence>
<dbReference type="PANTHER" id="PTHR34403:SF16">
    <property type="entry name" value="GLYCINE, ALANINE AND ASPARAGINE-RICH PROTEIN-LIKE"/>
    <property type="match status" value="1"/>
</dbReference>
<dbReference type="NCBIfam" id="TIGR03519">
    <property type="entry name" value="T9SS_PorP_fam"/>
    <property type="match status" value="1"/>
</dbReference>
<dbReference type="Pfam" id="PF11751">
    <property type="entry name" value="PorP_SprF"/>
    <property type="match status" value="1"/>
</dbReference>
<dbReference type="InterPro" id="IPR019861">
    <property type="entry name" value="PorP/SprF_Bacteroidetes"/>
</dbReference>
<comment type="caution">
    <text evidence="3">The sequence shown here is derived from an EMBL/GenBank/DDBJ whole genome shotgun (WGS) entry which is preliminary data.</text>
</comment>
<keyword evidence="4" id="KW-1185">Reference proteome</keyword>
<accession>A0A8J2XE43</accession>
<dbReference type="Proteomes" id="UP000598120">
    <property type="component" value="Unassembled WGS sequence"/>
</dbReference>
<feature type="region of interest" description="Disordered" evidence="2">
    <location>
        <begin position="423"/>
        <end position="468"/>
    </location>
</feature>
<dbReference type="AlphaFoldDB" id="A0A8J2XE43"/>
<evidence type="ECO:0000256" key="1">
    <source>
        <dbReference type="SAM" id="Coils"/>
    </source>
</evidence>
<sequence length="816" mass="90266">MFYSQEDDGVVSLALPIRNSLKFNQYTINPTFSFVRQQNKYLSFTNKREWVQFEDAPQTYLASYSGRFNENMGVGVGLFQQNYGVLTTFGGVLNFAYNARLDNDNNLTFGINLGAYKSGIDKGRVITNSPDPSLDNVPSNFLLTANPGINFGTAFLDFGVSVNNFFLYNLNTSEMVKDNPDQGIQAHMMYTGYFDSYGFFSDTKFSGLIKSEFKKDNTIVSAIAMVTVPKGIWAQVGYSNLYGVSGGVGLNITNQILIEYNFEKAIGDISGFGPSHEISLAYKFKNRDNYYYSAEDDISALISTDKKRVKPSNIDKDKAEANRKLSNEAKAEAAALKLAEAKAKEAAAAQAKIDADNKAKADAEKAAAKLAEDKAKAEADRLAAEALAKEVAEAKAKIAAENRAKAEAKAKAEQEAAKLAEAKAKEATEAQAKLDAENKAKAEAKARAEQEAAKLAEAKAKAEADAQAKIDAENKANAEAEAKAAQEAAKLAEAKAIEDAIAQAKLDAENKAKAEAKAKEELVSNPKDEIGKSMSALAKLTEEANVTQSALLKKFNDAVASKDKDLKDLKEENDLSEKGIYLEPKPFKSLTAENNAIETLKLELDNIIKTRDENIKELEDLYEQRLRIATLENDEVSLYYKNTIKRLKAEQLNAIQTKTNLTTSLEKIKVDTEFERKRRIKRAAFDNEEERYLQDKAALNIIKQNTTVSSTPPKAEDFDFGEEQSGNIQILKNVKNVENGYYIIIAVHNDKDKRDDFLTKAVASGRNDINFFYDVNTSKYYIYYQKFDSIEAASEVLKTKGSKPYNSKMSIVKIEN</sequence>
<reference evidence="3 4" key="1">
    <citation type="journal article" date="2014" name="Int. J. Syst. Evol. Microbiol.">
        <title>Complete genome sequence of Corynebacterium casei LMG S-19264T (=DSM 44701T), isolated from a smear-ripened cheese.</title>
        <authorList>
            <consortium name="US DOE Joint Genome Institute (JGI-PGF)"/>
            <person name="Walter F."/>
            <person name="Albersmeier A."/>
            <person name="Kalinowski J."/>
            <person name="Ruckert C."/>
        </authorList>
    </citation>
    <scope>NUCLEOTIDE SEQUENCE [LARGE SCALE GENOMIC DNA]</scope>
    <source>
        <strain evidence="3 4">CGMCC 1.15295</strain>
    </source>
</reference>
<organism evidence="3 4">
    <name type="scientific">Aquaticitalea lipolytica</name>
    <dbReference type="NCBI Taxonomy" id="1247562"/>
    <lineage>
        <taxon>Bacteria</taxon>
        <taxon>Pseudomonadati</taxon>
        <taxon>Bacteroidota</taxon>
        <taxon>Flavobacteriia</taxon>
        <taxon>Flavobacteriales</taxon>
        <taxon>Flavobacteriaceae</taxon>
        <taxon>Aquaticitalea</taxon>
    </lineage>
</organism>
<evidence type="ECO:0008006" key="5">
    <source>
        <dbReference type="Google" id="ProtNLM"/>
    </source>
</evidence>
<protein>
    <recommendedName>
        <fullName evidence="5">Type IX secretion system PorP/SprF family membrane protein</fullName>
    </recommendedName>
</protein>
<dbReference type="PANTHER" id="PTHR34403">
    <property type="entry name" value="TOL-PAL SYSTEM PROTEIN TOLA"/>
    <property type="match status" value="1"/>
</dbReference>